<feature type="region of interest" description="Disordered" evidence="1">
    <location>
        <begin position="117"/>
        <end position="151"/>
    </location>
</feature>
<organism evidence="2 3">
    <name type="scientific">Brassica cretica</name>
    <name type="common">Mustard</name>
    <dbReference type="NCBI Taxonomy" id="69181"/>
    <lineage>
        <taxon>Eukaryota</taxon>
        <taxon>Viridiplantae</taxon>
        <taxon>Streptophyta</taxon>
        <taxon>Embryophyta</taxon>
        <taxon>Tracheophyta</taxon>
        <taxon>Spermatophyta</taxon>
        <taxon>Magnoliopsida</taxon>
        <taxon>eudicotyledons</taxon>
        <taxon>Gunneridae</taxon>
        <taxon>Pentapetalae</taxon>
        <taxon>rosids</taxon>
        <taxon>malvids</taxon>
        <taxon>Brassicales</taxon>
        <taxon>Brassicaceae</taxon>
        <taxon>Brassiceae</taxon>
        <taxon>Brassica</taxon>
    </lineage>
</organism>
<name>A0A8S9PZX3_BRACR</name>
<proteinExistence type="predicted"/>
<evidence type="ECO:0000313" key="3">
    <source>
        <dbReference type="Proteomes" id="UP000712600"/>
    </source>
</evidence>
<reference evidence="2" key="1">
    <citation type="submission" date="2019-12" db="EMBL/GenBank/DDBJ databases">
        <title>Genome sequencing and annotation of Brassica cretica.</title>
        <authorList>
            <person name="Studholme D.J."/>
            <person name="Sarris P."/>
        </authorList>
    </citation>
    <scope>NUCLEOTIDE SEQUENCE</scope>
    <source>
        <strain evidence="2">PFS-109/04</strain>
        <tissue evidence="2">Leaf</tissue>
    </source>
</reference>
<dbReference type="Gene3D" id="2.40.70.10">
    <property type="entry name" value="Acid Proteases"/>
    <property type="match status" value="1"/>
</dbReference>
<dbReference type="Proteomes" id="UP000712600">
    <property type="component" value="Unassembled WGS sequence"/>
</dbReference>
<protein>
    <submittedName>
        <fullName evidence="2">Uncharacterized protein</fullName>
    </submittedName>
</protein>
<comment type="caution">
    <text evidence="2">The sequence shown here is derived from an EMBL/GenBank/DDBJ whole genome shotgun (WGS) entry which is preliminary data.</text>
</comment>
<evidence type="ECO:0000256" key="1">
    <source>
        <dbReference type="SAM" id="MobiDB-lite"/>
    </source>
</evidence>
<dbReference type="AlphaFoldDB" id="A0A8S9PZX3"/>
<dbReference type="EMBL" id="QGKX02001290">
    <property type="protein sequence ID" value="KAF3535447.1"/>
    <property type="molecule type" value="Genomic_DNA"/>
</dbReference>
<gene>
    <name evidence="2" type="ORF">F2Q69_00022170</name>
</gene>
<feature type="compositionally biased region" description="Basic and acidic residues" evidence="1">
    <location>
        <begin position="125"/>
        <end position="136"/>
    </location>
</feature>
<accession>A0A8S9PZX3</accession>
<dbReference type="InterPro" id="IPR021109">
    <property type="entry name" value="Peptidase_aspartic_dom_sf"/>
</dbReference>
<sequence>MDDDFWQVVKEEKLQEGDFHVESSMSFGGSHWCPLTPIHDHRPMETDEHRSISGSPHRSTKEVASCATVRILTHEEFEAKHPHPPKPLCIKNIDRRPPLTYRVQLPKIDVARLNALRNPSQPSEHIADNFDQHSDDAPEPMQVDQTSERRTLRRRKENIPKHLKRGVNETEMDSFTKRVLRIPLDKSFEEAYFTHMLWMFFRETKETEQDIHRIFNQIREKIKNSGGIIRDLEVQIGNALVPVDFHVLENKQNKNHSLLFGRAFMATVRAICNMQTNQLCLILKNPDVYYDPVRFVKPQTSNTRVNTRFIAACHCNFEDECETEYSGSSPANETFALPAHYYPSFDVATQPQTSIDYHYDDTISRQGDYSIGSWADDSLHESFAVDTELPEMQSDEYDEDYYIEKTIEYCGLAMDDRGVLHTSLAEKRARSIDSNTKPSIDDHQTPNLEVQVKDNTYYGFLTPNEFDIYGDPEGQERAMDGRILNISKEVIAEIIAMNGYNNFFNPKKRSKDPPSIDNAAAPLIDGHFRCRRSTLHHNRKRKPRWENTEVLIPTVPEQNMYNKAEIDELVAEIYIAIRTSDDYHSKRLDDGYYPSKLIDAHAQTSIDAHIQASIDARLAPLGDRLQTLTYWLEGVDFLTIRLVVLQQEMDTIQRQLNSQAEPSPSIDKRTQPLIDDNYAALRNKLVTEKS</sequence>
<evidence type="ECO:0000313" key="2">
    <source>
        <dbReference type="EMBL" id="KAF3535447.1"/>
    </source>
</evidence>